<name>A0ABW5RSK4_9BACI</name>
<accession>A0ABW5RSK4</accession>
<dbReference type="InterPro" id="IPR036950">
    <property type="entry name" value="PBP_transglycosylase"/>
</dbReference>
<evidence type="ECO:0000256" key="4">
    <source>
        <dbReference type="ARBA" id="ARBA00022676"/>
    </source>
</evidence>
<sequence>MKEKWNSLLERLRPIIAFFTNNRLHKRARITYGVMWNLFLIIMVISVVGTAFAGGVGAGYFASLVKDEPIRTYDEMKKDIYSYEETSQLYFANDVYLGKMRTDLERVEVQLKDVSEHLRNAVIATEDEYFKEHNGIVPKAILRAIMQEFTNSATQTGGSTLTQQLIKNQILTNEVSFERKAKEILLAMRLEQFFEKDEILEAYLNMADLGRDATGQNIAGVQAAALGIFGVDAKDLSLPQSAFIAGLPQAPFAYTPFSNNGKVKKNLEPGLERMKIVLYRMKREGYITEKQYKKAVSYDITKDFISPKSSPREQYPWLTAELERRATEVISEVLAKKDGYTKEDLKENDELKEKYYTLADRDVRKGGYHIHSTINKEIYDNMQKTKDEYEMYGPTLTDTVEDPETGEMKEVKRPVQVGAIMMENKTGKIISFVGGRDFDTEQINHATQSLRQNGSTMKPLLAYAPALEYGTISPGSPIPDVAMSIRAGDGSMWSPQNYSYNYNGLFPARLALAESLNIPAARTYAGIVNQDPFNDFLMKMGFSSIDQSERNNLSLSLGATTTGVTVEENVNAYTTFANGGKFVDAYMIDKIVDDEGKVIYQHKTEPVEVFSPQTAYLTLDMMRDTLDHYAGTGRYAKKYLNFSSDWAGKSGTTQDYHDHWFIASNPSITFGTWFGYDKPESMYRATGTYGHYGLRNIRLWANFLNNARDLAPALIDPEEQFKMPGGIVRRSYCSISGMLPSEACSQAGLVKSDLFNAKFVPTKTDDSLLTSRYVMVNGNKYLALPNTPAEFSQPGVILNPDFVSRILNGISADPRQLIPQGDARFKNILVAENKIADDGAAPGTVSLKASGSKITWTPSASGDVIGYRIFSTSGTKVGSVKSDGSNTLSVGNGEYYVIAVDVAGKQSAPSNTVRIGAAQETQTPPKEEPDKPKDPEVTPPTDGSNNSGGNSGEDDGSAGGNSGDNADGGGSGTGGETPPTPEQPTPPTENEG</sequence>
<evidence type="ECO:0000256" key="11">
    <source>
        <dbReference type="ARBA" id="ARBA00023136"/>
    </source>
</evidence>
<feature type="region of interest" description="Disordered" evidence="16">
    <location>
        <begin position="915"/>
        <end position="992"/>
    </location>
</feature>
<evidence type="ECO:0000259" key="18">
    <source>
        <dbReference type="Pfam" id="PF00905"/>
    </source>
</evidence>
<keyword evidence="21" id="KW-1185">Reference proteome</keyword>
<keyword evidence="11 17" id="KW-0472">Membrane</keyword>
<dbReference type="Gene3D" id="1.10.3810.10">
    <property type="entry name" value="Biosynthetic peptidoglycan transglycosylase-like"/>
    <property type="match status" value="1"/>
</dbReference>
<dbReference type="PANTHER" id="PTHR32282">
    <property type="entry name" value="BINDING PROTEIN TRANSPEPTIDASE, PUTATIVE-RELATED"/>
    <property type="match status" value="1"/>
</dbReference>
<evidence type="ECO:0000256" key="12">
    <source>
        <dbReference type="ARBA" id="ARBA00023268"/>
    </source>
</evidence>
<dbReference type="RefSeq" id="WP_377935963.1">
    <property type="nucleotide sequence ID" value="NZ_JBHUMF010000030.1"/>
</dbReference>
<dbReference type="InterPro" id="IPR012338">
    <property type="entry name" value="Beta-lactam/transpept-like"/>
</dbReference>
<dbReference type="InterPro" id="IPR001264">
    <property type="entry name" value="Glyco_trans_51"/>
</dbReference>
<proteinExistence type="predicted"/>
<keyword evidence="13" id="KW-0961">Cell wall biogenesis/degradation</keyword>
<feature type="compositionally biased region" description="Basic and acidic residues" evidence="16">
    <location>
        <begin position="925"/>
        <end position="936"/>
    </location>
</feature>
<dbReference type="EMBL" id="JBHUMF010000030">
    <property type="protein sequence ID" value="MFD2681611.1"/>
    <property type="molecule type" value="Genomic_DNA"/>
</dbReference>
<feature type="compositionally biased region" description="Gly residues" evidence="16">
    <location>
        <begin position="957"/>
        <end position="975"/>
    </location>
</feature>
<evidence type="ECO:0000256" key="17">
    <source>
        <dbReference type="SAM" id="Phobius"/>
    </source>
</evidence>
<feature type="domain" description="Penicillin-binding protein transpeptidase" evidence="18">
    <location>
        <begin position="418"/>
        <end position="664"/>
    </location>
</feature>
<evidence type="ECO:0000259" key="19">
    <source>
        <dbReference type="Pfam" id="PF00912"/>
    </source>
</evidence>
<keyword evidence="8" id="KW-0133">Cell shape</keyword>
<evidence type="ECO:0000313" key="21">
    <source>
        <dbReference type="Proteomes" id="UP001597506"/>
    </source>
</evidence>
<evidence type="ECO:0000256" key="14">
    <source>
        <dbReference type="ARBA" id="ARBA00034000"/>
    </source>
</evidence>
<evidence type="ECO:0000256" key="5">
    <source>
        <dbReference type="ARBA" id="ARBA00022679"/>
    </source>
</evidence>
<dbReference type="Gene3D" id="3.90.1310.40">
    <property type="match status" value="1"/>
</dbReference>
<dbReference type="SUPFAM" id="SSF56601">
    <property type="entry name" value="beta-lactamase/transpeptidase-like"/>
    <property type="match status" value="1"/>
</dbReference>
<protein>
    <submittedName>
        <fullName evidence="20">Transglycosylase domain-containing protein</fullName>
    </submittedName>
</protein>
<dbReference type="Gene3D" id="2.60.40.10">
    <property type="entry name" value="Immunoglobulins"/>
    <property type="match status" value="1"/>
</dbReference>
<comment type="catalytic activity">
    <reaction evidence="14">
        <text>Preferential cleavage: (Ac)2-L-Lys-D-Ala-|-D-Ala. Also transpeptidation of peptidyl-alanyl moieties that are N-acyl substituents of D-alanine.</text>
        <dbReference type="EC" id="3.4.16.4"/>
    </reaction>
</comment>
<evidence type="ECO:0000256" key="16">
    <source>
        <dbReference type="SAM" id="MobiDB-lite"/>
    </source>
</evidence>
<keyword evidence="12" id="KW-0511">Multifunctional enzyme</keyword>
<evidence type="ECO:0000256" key="9">
    <source>
        <dbReference type="ARBA" id="ARBA00022984"/>
    </source>
</evidence>
<keyword evidence="4" id="KW-0328">Glycosyltransferase</keyword>
<keyword evidence="10 17" id="KW-1133">Transmembrane helix</keyword>
<dbReference type="Pfam" id="PF00905">
    <property type="entry name" value="Transpeptidase"/>
    <property type="match status" value="1"/>
</dbReference>
<evidence type="ECO:0000256" key="13">
    <source>
        <dbReference type="ARBA" id="ARBA00023316"/>
    </source>
</evidence>
<feature type="transmembrane region" description="Helical" evidence="17">
    <location>
        <begin position="34"/>
        <end position="62"/>
    </location>
</feature>
<evidence type="ECO:0000256" key="2">
    <source>
        <dbReference type="ARBA" id="ARBA00022645"/>
    </source>
</evidence>
<keyword evidence="6 17" id="KW-0812">Transmembrane</keyword>
<dbReference type="Gene3D" id="3.40.710.10">
    <property type="entry name" value="DD-peptidase/beta-lactamase superfamily"/>
    <property type="match status" value="1"/>
</dbReference>
<evidence type="ECO:0000256" key="10">
    <source>
        <dbReference type="ARBA" id="ARBA00022989"/>
    </source>
</evidence>
<gene>
    <name evidence="20" type="ORF">ACFSUL_12730</name>
</gene>
<evidence type="ECO:0000256" key="1">
    <source>
        <dbReference type="ARBA" id="ARBA00022475"/>
    </source>
</evidence>
<evidence type="ECO:0000313" key="20">
    <source>
        <dbReference type="EMBL" id="MFD2681611.1"/>
    </source>
</evidence>
<evidence type="ECO:0000256" key="7">
    <source>
        <dbReference type="ARBA" id="ARBA00022801"/>
    </source>
</evidence>
<evidence type="ECO:0000256" key="15">
    <source>
        <dbReference type="ARBA" id="ARBA00049902"/>
    </source>
</evidence>
<dbReference type="InterPro" id="IPR013783">
    <property type="entry name" value="Ig-like_fold"/>
</dbReference>
<dbReference type="InterPro" id="IPR001460">
    <property type="entry name" value="PCN-bd_Tpept"/>
</dbReference>
<keyword evidence="3" id="KW-0645">Protease</keyword>
<reference evidence="21" key="1">
    <citation type="journal article" date="2019" name="Int. J. Syst. Evol. Microbiol.">
        <title>The Global Catalogue of Microorganisms (GCM) 10K type strain sequencing project: providing services to taxonomists for standard genome sequencing and annotation.</title>
        <authorList>
            <consortium name="The Broad Institute Genomics Platform"/>
            <consortium name="The Broad Institute Genome Sequencing Center for Infectious Disease"/>
            <person name="Wu L."/>
            <person name="Ma J."/>
        </authorList>
    </citation>
    <scope>NUCLEOTIDE SEQUENCE [LARGE SCALE GENOMIC DNA]</scope>
    <source>
        <strain evidence="21">KCTC 3913</strain>
    </source>
</reference>
<keyword evidence="1" id="KW-1003">Cell membrane</keyword>
<comment type="catalytic activity">
    <reaction evidence="15">
        <text>[GlcNAc-(1-&gt;4)-Mur2Ac(oyl-L-Ala-gamma-D-Glu-L-Lys-D-Ala-D-Ala)](n)-di-trans,octa-cis-undecaprenyl diphosphate + beta-D-GlcNAc-(1-&gt;4)-Mur2Ac(oyl-L-Ala-gamma-D-Glu-L-Lys-D-Ala-D-Ala)-di-trans,octa-cis-undecaprenyl diphosphate = [GlcNAc-(1-&gt;4)-Mur2Ac(oyl-L-Ala-gamma-D-Glu-L-Lys-D-Ala-D-Ala)](n+1)-di-trans,octa-cis-undecaprenyl diphosphate + di-trans,octa-cis-undecaprenyl diphosphate + H(+)</text>
        <dbReference type="Rhea" id="RHEA:23708"/>
        <dbReference type="Rhea" id="RHEA-COMP:9602"/>
        <dbReference type="Rhea" id="RHEA-COMP:9603"/>
        <dbReference type="ChEBI" id="CHEBI:15378"/>
        <dbReference type="ChEBI" id="CHEBI:58405"/>
        <dbReference type="ChEBI" id="CHEBI:60033"/>
        <dbReference type="ChEBI" id="CHEBI:78435"/>
        <dbReference type="EC" id="2.4.99.28"/>
    </reaction>
</comment>
<dbReference type="SUPFAM" id="SSF53955">
    <property type="entry name" value="Lysozyme-like"/>
    <property type="match status" value="1"/>
</dbReference>
<feature type="compositionally biased region" description="Pro residues" evidence="16">
    <location>
        <begin position="978"/>
        <end position="992"/>
    </location>
</feature>
<dbReference type="InterPro" id="IPR023346">
    <property type="entry name" value="Lysozyme-like_dom_sf"/>
</dbReference>
<dbReference type="Proteomes" id="UP001597506">
    <property type="component" value="Unassembled WGS sequence"/>
</dbReference>
<dbReference type="InterPro" id="IPR050396">
    <property type="entry name" value="Glycosyltr_51/Transpeptidase"/>
</dbReference>
<dbReference type="Pfam" id="PF00912">
    <property type="entry name" value="Transgly"/>
    <property type="match status" value="1"/>
</dbReference>
<organism evidence="20 21">
    <name type="scientific">Bacillus seohaeanensis</name>
    <dbReference type="NCBI Taxonomy" id="284580"/>
    <lineage>
        <taxon>Bacteria</taxon>
        <taxon>Bacillati</taxon>
        <taxon>Bacillota</taxon>
        <taxon>Bacilli</taxon>
        <taxon>Bacillales</taxon>
        <taxon>Bacillaceae</taxon>
        <taxon>Bacillus</taxon>
    </lineage>
</organism>
<keyword evidence="9" id="KW-0573">Peptidoglycan synthesis</keyword>
<keyword evidence="2" id="KW-0121">Carboxypeptidase</keyword>
<keyword evidence="7" id="KW-0378">Hydrolase</keyword>
<feature type="compositionally biased region" description="Low complexity" evidence="16">
    <location>
        <begin position="939"/>
        <end position="948"/>
    </location>
</feature>
<feature type="domain" description="Glycosyl transferase family 51" evidence="19">
    <location>
        <begin position="98"/>
        <end position="281"/>
    </location>
</feature>
<comment type="caution">
    <text evidence="20">The sequence shown here is derived from an EMBL/GenBank/DDBJ whole genome shotgun (WGS) entry which is preliminary data.</text>
</comment>
<evidence type="ECO:0000256" key="8">
    <source>
        <dbReference type="ARBA" id="ARBA00022960"/>
    </source>
</evidence>
<evidence type="ECO:0000256" key="3">
    <source>
        <dbReference type="ARBA" id="ARBA00022670"/>
    </source>
</evidence>
<evidence type="ECO:0000256" key="6">
    <source>
        <dbReference type="ARBA" id="ARBA00022692"/>
    </source>
</evidence>
<dbReference type="PANTHER" id="PTHR32282:SF32">
    <property type="entry name" value="PENICILLIN-BINDING PROTEIN 2A"/>
    <property type="match status" value="1"/>
</dbReference>
<keyword evidence="5" id="KW-0808">Transferase</keyword>